<accession>A0A1B6J4B0</accession>
<dbReference type="EMBL" id="GECU01013700">
    <property type="protein sequence ID" value="JAS94006.1"/>
    <property type="molecule type" value="Transcribed_RNA"/>
</dbReference>
<dbReference type="AlphaFoldDB" id="A0A1B6J4B0"/>
<organism evidence="1">
    <name type="scientific">Homalodisca liturata</name>
    <dbReference type="NCBI Taxonomy" id="320908"/>
    <lineage>
        <taxon>Eukaryota</taxon>
        <taxon>Metazoa</taxon>
        <taxon>Ecdysozoa</taxon>
        <taxon>Arthropoda</taxon>
        <taxon>Hexapoda</taxon>
        <taxon>Insecta</taxon>
        <taxon>Pterygota</taxon>
        <taxon>Neoptera</taxon>
        <taxon>Paraneoptera</taxon>
        <taxon>Hemiptera</taxon>
        <taxon>Auchenorrhyncha</taxon>
        <taxon>Membracoidea</taxon>
        <taxon>Cicadellidae</taxon>
        <taxon>Cicadellinae</taxon>
        <taxon>Proconiini</taxon>
        <taxon>Homalodisca</taxon>
    </lineage>
</organism>
<name>A0A1B6J4B0_9HEMI</name>
<evidence type="ECO:0008006" key="2">
    <source>
        <dbReference type="Google" id="ProtNLM"/>
    </source>
</evidence>
<protein>
    <recommendedName>
        <fullName evidence="2">SMP-LTD domain-containing protein</fullName>
    </recommendedName>
</protein>
<proteinExistence type="predicted"/>
<evidence type="ECO:0000313" key="1">
    <source>
        <dbReference type="EMBL" id="JAS94006.1"/>
    </source>
</evidence>
<gene>
    <name evidence="1" type="ORF">g.15162</name>
</gene>
<sequence length="147" mass="16981">MKLVALMRMSTMSYFYNNYNVNVNGTAQSGSLNVIIKENLVKMDLHLTMAEECTFELTDLNIKIANNYTVQMSLMEVQPVFYQELINWACETYLTVITDTVRKVLYENINQALHDLEICHFIVSPNGLADLLPKKRLDLPFFSFNLN</sequence>
<reference evidence="1" key="1">
    <citation type="submission" date="2015-11" db="EMBL/GenBank/DDBJ databases">
        <title>De novo transcriptome assembly of four potential Pierce s Disease insect vectors from Arizona vineyards.</title>
        <authorList>
            <person name="Tassone E.E."/>
        </authorList>
    </citation>
    <scope>NUCLEOTIDE SEQUENCE</scope>
</reference>